<keyword evidence="2" id="KW-1185">Reference proteome</keyword>
<dbReference type="Pfam" id="PF06224">
    <property type="entry name" value="AlkZ-like"/>
    <property type="match status" value="1"/>
</dbReference>
<gene>
    <name evidence="1" type="ORF">FQ330_09590</name>
</gene>
<sequence>MAAPRSLTAAQARRMRIAAQEVRGSQRAPADAVRRMVAMQGQDLPQVLRAIAIRSAPGTGLAEVRAAFDAGELVRSWAMRGTLFVATPDDLAVLHAATVDRLRPQEWRMCASRGIDAPTADAAVAVLREVLAPGPVARRALLAAWEAAGIATGGGRGYHLLALSAYDGLVRFGPFEGAEQLLVGGPPPEVREPAAALDEALARWAAARGPARADDAAWWTGLPKRPVRAALERASDPDRRVLDRVLVEGVEMLVAAGAAEAPRSGVVLVPGFDEWLLGYGDRSLAVSGAAMQAIVPGGNGVFRPVVLVDGVAVGTWRLPAGGRGEPVLELVAPVPPRTLAAIEAALRRWPHR</sequence>
<dbReference type="AlphaFoldDB" id="A0A5M8Q860"/>
<dbReference type="RefSeq" id="WP_146357099.1">
    <property type="nucleotide sequence ID" value="NZ_VOIR01000015.1"/>
</dbReference>
<dbReference type="PANTHER" id="PTHR38479:SF2">
    <property type="entry name" value="WINGED HELIX DNA-BINDING DOMAIN-CONTAINING PROTEIN"/>
    <property type="match status" value="1"/>
</dbReference>
<dbReference type="OrthoDB" id="9148135at2"/>
<keyword evidence="1" id="KW-0238">DNA-binding</keyword>
<evidence type="ECO:0000313" key="1">
    <source>
        <dbReference type="EMBL" id="KAA6432029.1"/>
    </source>
</evidence>
<organism evidence="1 2">
    <name type="scientific">Agrococcus sediminis</name>
    <dbReference type="NCBI Taxonomy" id="2599924"/>
    <lineage>
        <taxon>Bacteria</taxon>
        <taxon>Bacillati</taxon>
        <taxon>Actinomycetota</taxon>
        <taxon>Actinomycetes</taxon>
        <taxon>Micrococcales</taxon>
        <taxon>Microbacteriaceae</taxon>
        <taxon>Agrococcus</taxon>
    </lineage>
</organism>
<dbReference type="GO" id="GO:0003677">
    <property type="term" value="F:DNA binding"/>
    <property type="evidence" value="ECO:0007669"/>
    <property type="project" value="UniProtKB-KW"/>
</dbReference>
<accession>A0A5M8Q860</accession>
<dbReference type="InterPro" id="IPR009351">
    <property type="entry name" value="AlkZ-like"/>
</dbReference>
<comment type="caution">
    <text evidence="1">The sequence shown here is derived from an EMBL/GenBank/DDBJ whole genome shotgun (WGS) entry which is preliminary data.</text>
</comment>
<reference evidence="1 2" key="1">
    <citation type="submission" date="2019-08" db="EMBL/GenBank/DDBJ databases">
        <title>Agrococcus lahaulensis sp. nov., isolated from a cold desert of the Indian Himalayas.</title>
        <authorList>
            <person name="Qu J.H."/>
        </authorList>
    </citation>
    <scope>NUCLEOTIDE SEQUENCE [LARGE SCALE GENOMIC DNA]</scope>
    <source>
        <strain evidence="1 2">NS18</strain>
    </source>
</reference>
<dbReference type="EMBL" id="VOIR01000015">
    <property type="protein sequence ID" value="KAA6432029.1"/>
    <property type="molecule type" value="Genomic_DNA"/>
</dbReference>
<proteinExistence type="predicted"/>
<protein>
    <submittedName>
        <fullName evidence="1">Winged helix DNA-binding domain-containing protein</fullName>
    </submittedName>
</protein>
<name>A0A5M8Q860_9MICO</name>
<dbReference type="Proteomes" id="UP000323221">
    <property type="component" value="Unassembled WGS sequence"/>
</dbReference>
<evidence type="ECO:0000313" key="2">
    <source>
        <dbReference type="Proteomes" id="UP000323221"/>
    </source>
</evidence>
<dbReference type="PANTHER" id="PTHR38479">
    <property type="entry name" value="LMO0824 PROTEIN"/>
    <property type="match status" value="1"/>
</dbReference>